<evidence type="ECO:0000256" key="18">
    <source>
        <dbReference type="PROSITE-ProRule" id="PRU10141"/>
    </source>
</evidence>
<evidence type="ECO:0000256" key="9">
    <source>
        <dbReference type="ARBA" id="ARBA00022777"/>
    </source>
</evidence>
<dbReference type="InterPro" id="IPR011009">
    <property type="entry name" value="Kinase-like_dom_sf"/>
</dbReference>
<dbReference type="InterPro" id="IPR017441">
    <property type="entry name" value="Protein_kinase_ATP_BS"/>
</dbReference>
<dbReference type="GO" id="GO:0004674">
    <property type="term" value="F:protein serine/threonine kinase activity"/>
    <property type="evidence" value="ECO:0007669"/>
    <property type="project" value="UniProtKB-KW"/>
</dbReference>
<keyword evidence="13" id="KW-1015">Disulfide bond</keyword>
<dbReference type="FunFam" id="3.30.200.20:FF:000059">
    <property type="entry name" value="S-receptor-like serine/threonine-protein kinase"/>
    <property type="match status" value="1"/>
</dbReference>
<dbReference type="Gene3D" id="3.30.200.20">
    <property type="entry name" value="Phosphorylase Kinase, domain 1"/>
    <property type="match status" value="1"/>
</dbReference>
<keyword evidence="22" id="KW-1185">Reference proteome</keyword>
<dbReference type="OrthoDB" id="5857966at2759"/>
<dbReference type="InterPro" id="IPR008271">
    <property type="entry name" value="Ser/Thr_kinase_AS"/>
</dbReference>
<evidence type="ECO:0000313" key="21">
    <source>
        <dbReference type="EMBL" id="CAA7030867.1"/>
    </source>
</evidence>
<dbReference type="GO" id="GO:0005524">
    <property type="term" value="F:ATP binding"/>
    <property type="evidence" value="ECO:0007669"/>
    <property type="project" value="UniProtKB-UniRule"/>
</dbReference>
<evidence type="ECO:0000256" key="10">
    <source>
        <dbReference type="ARBA" id="ARBA00022840"/>
    </source>
</evidence>
<evidence type="ECO:0000256" key="3">
    <source>
        <dbReference type="ARBA" id="ARBA00022527"/>
    </source>
</evidence>
<evidence type="ECO:0000256" key="12">
    <source>
        <dbReference type="ARBA" id="ARBA00023136"/>
    </source>
</evidence>
<reference evidence="21" key="1">
    <citation type="submission" date="2020-01" db="EMBL/GenBank/DDBJ databases">
        <authorList>
            <person name="Mishra B."/>
        </authorList>
    </citation>
    <scope>NUCLEOTIDE SEQUENCE [LARGE SCALE GENOMIC DNA]</scope>
</reference>
<comment type="subcellular location">
    <subcellularLocation>
        <location evidence="1">Membrane</location>
        <topology evidence="1">Single-pass type I membrane protein</topology>
    </subcellularLocation>
</comment>
<dbReference type="Gene3D" id="1.10.510.10">
    <property type="entry name" value="Transferase(Phosphotransferase) domain 1"/>
    <property type="match status" value="1"/>
</dbReference>
<dbReference type="EMBL" id="CACVBM020001098">
    <property type="protein sequence ID" value="CAA7030867.1"/>
    <property type="molecule type" value="Genomic_DNA"/>
</dbReference>
<evidence type="ECO:0000256" key="15">
    <source>
        <dbReference type="ARBA" id="ARBA00023180"/>
    </source>
</evidence>
<accession>A0A6D2IZW9</accession>
<keyword evidence="14" id="KW-0675">Receptor</keyword>
<keyword evidence="12" id="KW-0472">Membrane</keyword>
<feature type="binding site" evidence="18">
    <location>
        <position position="65"/>
    </location>
    <ligand>
        <name>ATP</name>
        <dbReference type="ChEBI" id="CHEBI:30616"/>
    </ligand>
</feature>
<evidence type="ECO:0000256" key="7">
    <source>
        <dbReference type="ARBA" id="ARBA00022729"/>
    </source>
</evidence>
<evidence type="ECO:0000256" key="5">
    <source>
        <dbReference type="ARBA" id="ARBA00022679"/>
    </source>
</evidence>
<keyword evidence="11" id="KW-1133">Transmembrane helix</keyword>
<evidence type="ECO:0000256" key="11">
    <source>
        <dbReference type="ARBA" id="ARBA00022989"/>
    </source>
</evidence>
<evidence type="ECO:0000256" key="4">
    <source>
        <dbReference type="ARBA" id="ARBA00022536"/>
    </source>
</evidence>
<keyword evidence="4" id="KW-0245">EGF-like domain</keyword>
<evidence type="ECO:0000256" key="2">
    <source>
        <dbReference type="ARBA" id="ARBA00012513"/>
    </source>
</evidence>
<dbReference type="EC" id="2.7.11.1" evidence="2"/>
<proteinExistence type="inferred from homology"/>
<evidence type="ECO:0000259" key="20">
    <source>
        <dbReference type="PROSITE" id="PS50011"/>
    </source>
</evidence>
<keyword evidence="3 19" id="KW-0723">Serine/threonine-protein kinase</keyword>
<dbReference type="Proteomes" id="UP000467841">
    <property type="component" value="Unassembled WGS sequence"/>
</dbReference>
<evidence type="ECO:0000256" key="1">
    <source>
        <dbReference type="ARBA" id="ARBA00004479"/>
    </source>
</evidence>
<name>A0A6D2IZW9_9BRAS</name>
<dbReference type="GO" id="GO:0016020">
    <property type="term" value="C:membrane"/>
    <property type="evidence" value="ECO:0007669"/>
    <property type="project" value="UniProtKB-SubCell"/>
</dbReference>
<evidence type="ECO:0000256" key="16">
    <source>
        <dbReference type="ARBA" id="ARBA00047899"/>
    </source>
</evidence>
<dbReference type="PANTHER" id="PTHR47976">
    <property type="entry name" value="G-TYPE LECTIN S-RECEPTOR-LIKE SERINE/THREONINE-PROTEIN KINASE SD2-5"/>
    <property type="match status" value="1"/>
</dbReference>
<protein>
    <recommendedName>
        <fullName evidence="2">non-specific serine/threonine protein kinase</fullName>
        <ecNumber evidence="2">2.7.11.1</ecNumber>
    </recommendedName>
</protein>
<comment type="catalytic activity">
    <reaction evidence="17">
        <text>L-seryl-[protein] + ATP = O-phospho-L-seryl-[protein] + ADP + H(+)</text>
        <dbReference type="Rhea" id="RHEA:17989"/>
        <dbReference type="Rhea" id="RHEA-COMP:9863"/>
        <dbReference type="Rhea" id="RHEA-COMP:11604"/>
        <dbReference type="ChEBI" id="CHEBI:15378"/>
        <dbReference type="ChEBI" id="CHEBI:29999"/>
        <dbReference type="ChEBI" id="CHEBI:30616"/>
        <dbReference type="ChEBI" id="CHEBI:83421"/>
        <dbReference type="ChEBI" id="CHEBI:456216"/>
        <dbReference type="EC" id="2.7.11.1"/>
    </reaction>
</comment>
<dbReference type="Pfam" id="PF00069">
    <property type="entry name" value="Pkinase"/>
    <property type="match status" value="1"/>
</dbReference>
<dbReference type="FunFam" id="1.10.510.10:FF:001023">
    <property type="entry name" value="Os07g0541700 protein"/>
    <property type="match status" value="1"/>
</dbReference>
<dbReference type="PROSITE" id="PS00108">
    <property type="entry name" value="PROTEIN_KINASE_ST"/>
    <property type="match status" value="1"/>
</dbReference>
<keyword evidence="6" id="KW-0812">Transmembrane</keyword>
<sequence>MDQAGGIGAATSTAIELNLRVFTYRELAEATEDFTEELGRGAFGIVYKGFLKVGGDSEVVVAVKKLDRLAQENEKEFKNEVKVIGQIHHKNLVRLNWFCNEGQSRMIVYEFLPNGTLADYLSRRPRPSWEDRRRIAVGIARGILYLHEECIEKIIHCDIKPQNILLDEYYSPRIADFGLAKLLMMNQTHTLTNIRGTKGYLATEWFRNSPITSNQK</sequence>
<dbReference type="InterPro" id="IPR000719">
    <property type="entry name" value="Prot_kinase_dom"/>
</dbReference>
<keyword evidence="15" id="KW-0325">Glycoprotein</keyword>
<dbReference type="PROSITE" id="PS50011">
    <property type="entry name" value="PROTEIN_KINASE_DOM"/>
    <property type="match status" value="1"/>
</dbReference>
<dbReference type="SMART" id="SM00220">
    <property type="entry name" value="S_TKc"/>
    <property type="match status" value="1"/>
</dbReference>
<comment type="similarity">
    <text evidence="19">Belongs to the protein kinase superfamily.</text>
</comment>
<feature type="domain" description="Protein kinase" evidence="20">
    <location>
        <begin position="32"/>
        <end position="216"/>
    </location>
</feature>
<evidence type="ECO:0000256" key="19">
    <source>
        <dbReference type="RuleBase" id="RU000304"/>
    </source>
</evidence>
<evidence type="ECO:0000256" key="6">
    <source>
        <dbReference type="ARBA" id="ARBA00022692"/>
    </source>
</evidence>
<dbReference type="SUPFAM" id="SSF56112">
    <property type="entry name" value="Protein kinase-like (PK-like)"/>
    <property type="match status" value="1"/>
</dbReference>
<keyword evidence="5" id="KW-0808">Transferase</keyword>
<comment type="catalytic activity">
    <reaction evidence="16">
        <text>L-threonyl-[protein] + ATP = O-phospho-L-threonyl-[protein] + ADP + H(+)</text>
        <dbReference type="Rhea" id="RHEA:46608"/>
        <dbReference type="Rhea" id="RHEA-COMP:11060"/>
        <dbReference type="Rhea" id="RHEA-COMP:11605"/>
        <dbReference type="ChEBI" id="CHEBI:15378"/>
        <dbReference type="ChEBI" id="CHEBI:30013"/>
        <dbReference type="ChEBI" id="CHEBI:30616"/>
        <dbReference type="ChEBI" id="CHEBI:61977"/>
        <dbReference type="ChEBI" id="CHEBI:456216"/>
        <dbReference type="EC" id="2.7.11.1"/>
    </reaction>
</comment>
<gene>
    <name evidence="21" type="ORF">MERR_LOCUS18102</name>
</gene>
<dbReference type="PANTHER" id="PTHR47976:SF15">
    <property type="entry name" value="G-TYPE LECTIN S-RECEPTOR-LIKE SERINE_THREONINE-PROTEIN KINASE RLK1"/>
    <property type="match status" value="1"/>
</dbReference>
<keyword evidence="8 18" id="KW-0547">Nucleotide-binding</keyword>
<comment type="caution">
    <text evidence="21">The sequence shown here is derived from an EMBL/GenBank/DDBJ whole genome shotgun (WGS) entry which is preliminary data.</text>
</comment>
<dbReference type="AlphaFoldDB" id="A0A6D2IZW9"/>
<evidence type="ECO:0000256" key="8">
    <source>
        <dbReference type="ARBA" id="ARBA00022741"/>
    </source>
</evidence>
<dbReference type="InterPro" id="IPR051343">
    <property type="entry name" value="G-type_lectin_kinases/EP1-like"/>
</dbReference>
<organism evidence="21 22">
    <name type="scientific">Microthlaspi erraticum</name>
    <dbReference type="NCBI Taxonomy" id="1685480"/>
    <lineage>
        <taxon>Eukaryota</taxon>
        <taxon>Viridiplantae</taxon>
        <taxon>Streptophyta</taxon>
        <taxon>Embryophyta</taxon>
        <taxon>Tracheophyta</taxon>
        <taxon>Spermatophyta</taxon>
        <taxon>Magnoliopsida</taxon>
        <taxon>eudicotyledons</taxon>
        <taxon>Gunneridae</taxon>
        <taxon>Pentapetalae</taxon>
        <taxon>rosids</taxon>
        <taxon>malvids</taxon>
        <taxon>Brassicales</taxon>
        <taxon>Brassicaceae</taxon>
        <taxon>Coluteocarpeae</taxon>
        <taxon>Microthlaspi</taxon>
    </lineage>
</organism>
<evidence type="ECO:0000313" key="22">
    <source>
        <dbReference type="Proteomes" id="UP000467841"/>
    </source>
</evidence>
<keyword evidence="9" id="KW-0418">Kinase</keyword>
<evidence type="ECO:0000256" key="17">
    <source>
        <dbReference type="ARBA" id="ARBA00048679"/>
    </source>
</evidence>
<evidence type="ECO:0000256" key="14">
    <source>
        <dbReference type="ARBA" id="ARBA00023170"/>
    </source>
</evidence>
<dbReference type="PROSITE" id="PS00107">
    <property type="entry name" value="PROTEIN_KINASE_ATP"/>
    <property type="match status" value="1"/>
</dbReference>
<evidence type="ECO:0000256" key="13">
    <source>
        <dbReference type="ARBA" id="ARBA00023157"/>
    </source>
</evidence>
<keyword evidence="10 18" id="KW-0067">ATP-binding</keyword>
<keyword evidence="7" id="KW-0732">Signal</keyword>